<accession>A0A678NU99</accession>
<organism evidence="1 2">
    <name type="scientific">Pectobacterium phage phiA41</name>
    <dbReference type="NCBI Taxonomy" id="1965354"/>
    <lineage>
        <taxon>Viruses</taxon>
        <taxon>Duplodnaviria</taxon>
        <taxon>Heunggongvirae</taxon>
        <taxon>Uroviricota</taxon>
        <taxon>Caudoviricetes</taxon>
        <taxon>Schitoviridae</taxon>
        <taxon>Cbunavirus</taxon>
        <taxon>Cbunavirus A41</taxon>
    </lineage>
</organism>
<evidence type="ECO:0000313" key="2">
    <source>
        <dbReference type="Proteomes" id="UP000430332"/>
    </source>
</evidence>
<evidence type="ECO:0000313" key="1">
    <source>
        <dbReference type="EMBL" id="ARB11018.1"/>
    </source>
</evidence>
<dbReference type="Proteomes" id="UP000430332">
    <property type="component" value="Segment"/>
</dbReference>
<reference evidence="1 2" key="1">
    <citation type="submission" date="2017-03" db="EMBL/GenBank/DDBJ databases">
        <title>Isolation and genomic, phenotypic and morphological characterization of the first Podoviridae lytic bacteriophages (phi)A38 and (phi)A41 infecting Pectobacterium wasabiae.</title>
        <authorList>
            <person name="Czajkowski R."/>
            <person name="Smolarska A."/>
            <person name="Rabalski L."/>
            <person name="Narajczyk M."/>
        </authorList>
    </citation>
    <scope>NUCLEOTIDE SEQUENCE [LARGE SCALE GENOMIC DNA]</scope>
</reference>
<sequence>MAEHTYKSKELTAVIDWDINQITSVDEGTILADLSVFAYTPSQMDINESYLFRHAGVYYTFIIPKDERYPLATKCLLGLYPVIPVHLLYVVGENQRA</sequence>
<proteinExistence type="predicted"/>
<gene>
    <name evidence="1" type="ORF">B4963_0065</name>
</gene>
<protein>
    <submittedName>
        <fullName evidence="1">Uncharacterized protein</fullName>
    </submittedName>
</protein>
<name>A0A678NU99_9CAUD</name>
<keyword evidence="2" id="KW-1185">Reference proteome</keyword>
<dbReference type="EMBL" id="KY769270">
    <property type="protein sequence ID" value="ARB11018.1"/>
    <property type="molecule type" value="Genomic_DNA"/>
</dbReference>